<dbReference type="EMBL" id="JADOUF010000001">
    <property type="protein sequence ID" value="MBG6138929.1"/>
    <property type="molecule type" value="Genomic_DNA"/>
</dbReference>
<dbReference type="InterPro" id="IPR053918">
    <property type="entry name" value="DUF6980"/>
</dbReference>
<evidence type="ECO:0000259" key="1">
    <source>
        <dbReference type="Pfam" id="PF22400"/>
    </source>
</evidence>
<proteinExistence type="predicted"/>
<evidence type="ECO:0000313" key="2">
    <source>
        <dbReference type="EMBL" id="MBG6138929.1"/>
    </source>
</evidence>
<evidence type="ECO:0000313" key="3">
    <source>
        <dbReference type="Proteomes" id="UP000622552"/>
    </source>
</evidence>
<sequence length="144" mass="15587">MHCPWCGSRLPQTVEEEWEAAVRARGLDPDAEDDLPAHLDWERAGYRRDSALLAAIGAHLAPQVSRISVRLPRQLADDAVAAWHRDDEGDIGEETPEQAAVRDHAAYLALIGLVITQRGVADGDEVVVDLDVTHVGAALRAAEG</sequence>
<accession>A0A8J7GUX0</accession>
<dbReference type="AlphaFoldDB" id="A0A8J7GUX0"/>
<reference evidence="2" key="1">
    <citation type="submission" date="2020-11" db="EMBL/GenBank/DDBJ databases">
        <title>Sequencing the genomes of 1000 actinobacteria strains.</title>
        <authorList>
            <person name="Klenk H.-P."/>
        </authorList>
    </citation>
    <scope>NUCLEOTIDE SEQUENCE</scope>
    <source>
        <strain evidence="2">DSM 45356</strain>
    </source>
</reference>
<name>A0A8J7GUX0_9ACTN</name>
<keyword evidence="3" id="KW-1185">Reference proteome</keyword>
<gene>
    <name evidence="2" type="ORF">IW245_005123</name>
</gene>
<organism evidence="2 3">
    <name type="scientific">Longispora fulva</name>
    <dbReference type="NCBI Taxonomy" id="619741"/>
    <lineage>
        <taxon>Bacteria</taxon>
        <taxon>Bacillati</taxon>
        <taxon>Actinomycetota</taxon>
        <taxon>Actinomycetes</taxon>
        <taxon>Micromonosporales</taxon>
        <taxon>Micromonosporaceae</taxon>
        <taxon>Longispora</taxon>
    </lineage>
</organism>
<protein>
    <submittedName>
        <fullName evidence="2">Putative nucleic acid-binding Zn-ribbon protein</fullName>
    </submittedName>
</protein>
<dbReference type="Pfam" id="PF22400">
    <property type="entry name" value="DUF6980"/>
    <property type="match status" value="1"/>
</dbReference>
<feature type="domain" description="DUF6980" evidence="1">
    <location>
        <begin position="2"/>
        <end position="40"/>
    </location>
</feature>
<comment type="caution">
    <text evidence="2">The sequence shown here is derived from an EMBL/GenBank/DDBJ whole genome shotgun (WGS) entry which is preliminary data.</text>
</comment>
<dbReference type="Proteomes" id="UP000622552">
    <property type="component" value="Unassembled WGS sequence"/>
</dbReference>